<comment type="caution">
    <text evidence="1">The sequence shown here is derived from an EMBL/GenBank/DDBJ whole genome shotgun (WGS) entry which is preliminary data.</text>
</comment>
<organism evidence="1 2">
    <name type="scientific">Bombardia bombarda</name>
    <dbReference type="NCBI Taxonomy" id="252184"/>
    <lineage>
        <taxon>Eukaryota</taxon>
        <taxon>Fungi</taxon>
        <taxon>Dikarya</taxon>
        <taxon>Ascomycota</taxon>
        <taxon>Pezizomycotina</taxon>
        <taxon>Sordariomycetes</taxon>
        <taxon>Sordariomycetidae</taxon>
        <taxon>Sordariales</taxon>
        <taxon>Lasiosphaeriaceae</taxon>
        <taxon>Bombardia</taxon>
    </lineage>
</organism>
<sequence length="71" mass="7893">MCRNIAFTGSCTRCAGVFTWWELSQELRCLEAKNAGAFGQCRRGVQTEEHSFDQECESCAVDCDQDEGYGG</sequence>
<dbReference type="Proteomes" id="UP001174934">
    <property type="component" value="Unassembled WGS sequence"/>
</dbReference>
<protein>
    <submittedName>
        <fullName evidence="1">Uncharacterized protein</fullName>
    </submittedName>
</protein>
<dbReference type="EMBL" id="JAULSR010000001">
    <property type="protein sequence ID" value="KAK0634288.1"/>
    <property type="molecule type" value="Genomic_DNA"/>
</dbReference>
<reference evidence="1" key="1">
    <citation type="submission" date="2023-06" db="EMBL/GenBank/DDBJ databases">
        <title>Genome-scale phylogeny and comparative genomics of the fungal order Sordariales.</title>
        <authorList>
            <consortium name="Lawrence Berkeley National Laboratory"/>
            <person name="Hensen N."/>
            <person name="Bonometti L."/>
            <person name="Westerberg I."/>
            <person name="Brannstrom I.O."/>
            <person name="Guillou S."/>
            <person name="Cros-Aarteil S."/>
            <person name="Calhoun S."/>
            <person name="Haridas S."/>
            <person name="Kuo A."/>
            <person name="Mondo S."/>
            <person name="Pangilinan J."/>
            <person name="Riley R."/>
            <person name="LaButti K."/>
            <person name="Andreopoulos B."/>
            <person name="Lipzen A."/>
            <person name="Chen C."/>
            <person name="Yanf M."/>
            <person name="Daum C."/>
            <person name="Ng V."/>
            <person name="Clum A."/>
            <person name="Steindorff A."/>
            <person name="Ohm R."/>
            <person name="Martin F."/>
            <person name="Silar P."/>
            <person name="Natvig D."/>
            <person name="Lalanne C."/>
            <person name="Gautier V."/>
            <person name="Ament-velasquez S.L."/>
            <person name="Kruys A."/>
            <person name="Hutchinson M.I."/>
            <person name="Powell A.J."/>
            <person name="Barry K."/>
            <person name="Miller A.N."/>
            <person name="Grigoriev I.V."/>
            <person name="Debuchy R."/>
            <person name="Gladieux P."/>
            <person name="Thoren M.H."/>
            <person name="Johannesson H."/>
        </authorList>
    </citation>
    <scope>NUCLEOTIDE SEQUENCE</scope>
    <source>
        <strain evidence="1">SMH3391-2</strain>
    </source>
</reference>
<feature type="non-terminal residue" evidence="1">
    <location>
        <position position="71"/>
    </location>
</feature>
<keyword evidence="2" id="KW-1185">Reference proteome</keyword>
<evidence type="ECO:0000313" key="2">
    <source>
        <dbReference type="Proteomes" id="UP001174934"/>
    </source>
</evidence>
<evidence type="ECO:0000313" key="1">
    <source>
        <dbReference type="EMBL" id="KAK0634288.1"/>
    </source>
</evidence>
<proteinExistence type="predicted"/>
<gene>
    <name evidence="1" type="ORF">B0T17DRAFT_472780</name>
</gene>
<dbReference type="AlphaFoldDB" id="A0AA39XHV3"/>
<name>A0AA39XHV3_9PEZI</name>
<accession>A0AA39XHV3</accession>